<reference evidence="5" key="1">
    <citation type="submission" date="2018-08" db="EMBL/GenBank/DDBJ databases">
        <authorList>
            <person name="Rossello M."/>
        </authorList>
    </citation>
    <scope>NUCLEOTIDE SEQUENCE [LARGE SCALE GENOMIC DNA]</scope>
    <source>
        <strain evidence="5">cv. Chinese Spring</strain>
    </source>
</reference>
<feature type="region of interest" description="Disordered" evidence="4">
    <location>
        <begin position="194"/>
        <end position="234"/>
    </location>
</feature>
<organism evidence="5">
    <name type="scientific">Triticum aestivum</name>
    <name type="common">Wheat</name>
    <dbReference type="NCBI Taxonomy" id="4565"/>
    <lineage>
        <taxon>Eukaryota</taxon>
        <taxon>Viridiplantae</taxon>
        <taxon>Streptophyta</taxon>
        <taxon>Embryophyta</taxon>
        <taxon>Tracheophyta</taxon>
        <taxon>Spermatophyta</taxon>
        <taxon>Magnoliopsida</taxon>
        <taxon>Liliopsida</taxon>
        <taxon>Poales</taxon>
        <taxon>Poaceae</taxon>
        <taxon>BOP clade</taxon>
        <taxon>Pooideae</taxon>
        <taxon>Triticodae</taxon>
        <taxon>Triticeae</taxon>
        <taxon>Triticinae</taxon>
        <taxon>Triticum</taxon>
    </lineage>
</organism>
<evidence type="ECO:0000256" key="4">
    <source>
        <dbReference type="SAM" id="MobiDB-lite"/>
    </source>
</evidence>
<dbReference type="Gramene" id="TraesCAD_scaffold_009109_01G000100.1">
    <property type="protein sequence ID" value="TraesCAD_scaffold_009109_01G000100.1"/>
    <property type="gene ID" value="TraesCAD_scaffold_009109_01G000100"/>
</dbReference>
<keyword evidence="1" id="KW-0678">Repressor</keyword>
<dbReference type="OrthoDB" id="690305at2759"/>
<evidence type="ECO:0000256" key="3">
    <source>
        <dbReference type="ARBA" id="ARBA00023163"/>
    </source>
</evidence>
<dbReference type="Gramene" id="TraesROB_scaffold_009617_01G000100.1">
    <property type="protein sequence ID" value="TraesROB_scaffold_009617_01G000100.1"/>
    <property type="gene ID" value="TraesROB_scaffold_009617_01G000100"/>
</dbReference>
<sequence length="234" mass="24693">MAPTPNFLFGSGPEDTSAHAIASDLSDARVRRQAASGERRRQAASRGGGGVPPRKTPQRGLGVAELERLRCGGWAPPRKTPQRGLSMSELERPRCGSVDPLQYPNVAAMAAMLEAATANLQAQGNSVVVQQTMMGLADRRTRPPSAANATNASYYSIHYVAATITMIAARKETAGEGFSVAPEGRKEVREIEFFPTGVSSHGGGPDESELRRTRPLSSSPPGGVGGSLDLSLRL</sequence>
<dbReference type="Gramene" id="TraesCS1A03G0795500.1">
    <property type="protein sequence ID" value="TraesCS1A03G0795500.1.CDS"/>
    <property type="gene ID" value="TraesCS1A03G0795500"/>
</dbReference>
<dbReference type="Gramene" id="TraesJUL1A03G00140010.1">
    <property type="protein sequence ID" value="TraesJUL1A03G00140010.1"/>
    <property type="gene ID" value="TraesJUL1A03G00140010"/>
</dbReference>
<dbReference type="Gramene" id="TraesNOR1A03G00141090.1">
    <property type="protein sequence ID" value="TraesNOR1A03G00141090.1"/>
    <property type="gene ID" value="TraesNOR1A03G00141090"/>
</dbReference>
<feature type="compositionally biased region" description="Low complexity" evidence="4">
    <location>
        <begin position="215"/>
        <end position="234"/>
    </location>
</feature>
<dbReference type="Gramene" id="TraesCS1A02G321500.1">
    <property type="protein sequence ID" value="TraesCS1A02G321500.1"/>
    <property type="gene ID" value="TraesCS1A02G321500"/>
</dbReference>
<reference evidence="5" key="2">
    <citation type="submission" date="2018-10" db="UniProtKB">
        <authorList>
            <consortium name="EnsemblPlants"/>
        </authorList>
    </citation>
    <scope>IDENTIFICATION</scope>
</reference>
<dbReference type="Proteomes" id="UP000019116">
    <property type="component" value="Chromosome 1A"/>
</dbReference>
<proteinExistence type="predicted"/>
<evidence type="ECO:0000256" key="1">
    <source>
        <dbReference type="ARBA" id="ARBA00022491"/>
    </source>
</evidence>
<dbReference type="InterPro" id="IPR040356">
    <property type="entry name" value="SPEAR"/>
</dbReference>
<accession>A0A3B5Y471</accession>
<protein>
    <submittedName>
        <fullName evidence="5">Uncharacterized protein</fullName>
    </submittedName>
</protein>
<evidence type="ECO:0000256" key="2">
    <source>
        <dbReference type="ARBA" id="ARBA00023015"/>
    </source>
</evidence>
<dbReference type="GO" id="GO:0003700">
    <property type="term" value="F:DNA-binding transcription factor activity"/>
    <property type="evidence" value="ECO:0007669"/>
    <property type="project" value="InterPro"/>
</dbReference>
<dbReference type="AlphaFoldDB" id="A0A3B5Y471"/>
<keyword evidence="2" id="KW-0805">Transcription regulation</keyword>
<feature type="region of interest" description="Disordered" evidence="4">
    <location>
        <begin position="23"/>
        <end position="62"/>
    </location>
</feature>
<keyword evidence="3" id="KW-0804">Transcription</keyword>
<keyword evidence="6" id="KW-1185">Reference proteome</keyword>
<dbReference type="PANTHER" id="PTHR33388">
    <property type="entry name" value="OS01G0212500 PROTEIN"/>
    <property type="match status" value="1"/>
</dbReference>
<dbReference type="STRING" id="4565.A0A3B5Y471"/>
<dbReference type="Gramene" id="TraesARI1A03G00142200.1">
    <property type="protein sequence ID" value="TraesARI1A03G00142200.1"/>
    <property type="gene ID" value="TraesARI1A03G00142200"/>
</dbReference>
<name>A0A3B5Y471_WHEAT</name>
<evidence type="ECO:0000313" key="6">
    <source>
        <dbReference type="Proteomes" id="UP000019116"/>
    </source>
</evidence>
<dbReference type="PANTHER" id="PTHR33388:SF2">
    <property type="entry name" value="PROTEIN SPOROCYTELESS"/>
    <property type="match status" value="1"/>
</dbReference>
<dbReference type="Gramene" id="TraesCLE_scaffold_002999_01G000100.1">
    <property type="protein sequence ID" value="TraesCLE_scaffold_002999_01G000100.1"/>
    <property type="gene ID" value="TraesCLE_scaffold_002999_01G000100"/>
</dbReference>
<dbReference type="EnsemblPlants" id="TraesCS1A02G321500.1">
    <property type="protein sequence ID" value="TraesCS1A02G321500.1"/>
    <property type="gene ID" value="TraesCS1A02G321500"/>
</dbReference>
<evidence type="ECO:0000313" key="5">
    <source>
        <dbReference type="EnsemblPlants" id="TraesCS1A02G321500.1"/>
    </source>
</evidence>